<feature type="domain" description="HTH araC/xylS-type" evidence="4">
    <location>
        <begin position="215"/>
        <end position="316"/>
    </location>
</feature>
<dbReference type="SUPFAM" id="SSF46689">
    <property type="entry name" value="Homeodomain-like"/>
    <property type="match status" value="1"/>
</dbReference>
<dbReference type="PANTHER" id="PTHR46796:SF6">
    <property type="entry name" value="ARAC SUBFAMILY"/>
    <property type="match status" value="1"/>
</dbReference>
<dbReference type="PROSITE" id="PS01124">
    <property type="entry name" value="HTH_ARAC_FAMILY_2"/>
    <property type="match status" value="1"/>
</dbReference>
<dbReference type="Gene3D" id="1.10.10.60">
    <property type="entry name" value="Homeodomain-like"/>
    <property type="match status" value="1"/>
</dbReference>
<sequence>MSKLTVRKTDVDFAGETSTNFARWKSIVGAAFPPLRMSLPGSKGFRGHVRAAGSNQLLMSHISSSAHIIERRPDLISKNDGGYLKLSLHLTGTSLMVQDGREVVLQPGDMTLYDTSRPYSMVHEEDFSFLVAMFPADVIRCVAPDAQSFAGLKIDGTTGLGAMVASYMHGLIKNLDELNGPTGERLSRIGLDLIGTLLADKLDALPQQGASVQLRQIYRYIEDHLPEPDLTPSSIAAAHFISIRHLHSLFRTEGHTVAAWIRTRRLEHCRQDLGDPLLAAQSVSEIAARWGFLDAGHFSKTFRQAFGVPPSSLRRSMR</sequence>
<comment type="caution">
    <text evidence="5">The sequence shown here is derived from an EMBL/GenBank/DDBJ whole genome shotgun (WGS) entry which is preliminary data.</text>
</comment>
<reference evidence="5 6" key="1">
    <citation type="journal article" date="2023" name="Int. J. Syst. Evol. Microbiol.">
        <title>Arthrobacter mangrovi sp. nov., an actinobacterium isolated from the rhizosphere of a mangrove.</title>
        <authorList>
            <person name="Hamada M."/>
            <person name="Saitou S."/>
            <person name="Enomoto N."/>
            <person name="Nanri K."/>
            <person name="Hidaka K."/>
            <person name="Miura T."/>
            <person name="Tamura T."/>
        </authorList>
    </citation>
    <scope>NUCLEOTIDE SEQUENCE [LARGE SCALE GENOMIC DNA]</scope>
    <source>
        <strain evidence="5 6">NBRC 112813</strain>
    </source>
</reference>
<dbReference type="InterPro" id="IPR035418">
    <property type="entry name" value="AraC-bd_2"/>
</dbReference>
<dbReference type="InterPro" id="IPR009057">
    <property type="entry name" value="Homeodomain-like_sf"/>
</dbReference>
<organism evidence="5 6">
    <name type="scientific">Arthrobacter mangrovi</name>
    <dbReference type="NCBI Taxonomy" id="2966350"/>
    <lineage>
        <taxon>Bacteria</taxon>
        <taxon>Bacillati</taxon>
        <taxon>Actinomycetota</taxon>
        <taxon>Actinomycetes</taxon>
        <taxon>Micrococcales</taxon>
        <taxon>Micrococcaceae</taxon>
        <taxon>Arthrobacter</taxon>
    </lineage>
</organism>
<dbReference type="InterPro" id="IPR020449">
    <property type="entry name" value="Tscrpt_reg_AraC-type_HTH"/>
</dbReference>
<dbReference type="InterPro" id="IPR050204">
    <property type="entry name" value="AraC_XylS_family_regulators"/>
</dbReference>
<protein>
    <submittedName>
        <fullName evidence="5">AraC family transcriptional regulator</fullName>
    </submittedName>
</protein>
<keyword evidence="3" id="KW-0804">Transcription</keyword>
<dbReference type="PRINTS" id="PR00032">
    <property type="entry name" value="HTHARAC"/>
</dbReference>
<dbReference type="SMART" id="SM00342">
    <property type="entry name" value="HTH_ARAC"/>
    <property type="match status" value="1"/>
</dbReference>
<dbReference type="InterPro" id="IPR018060">
    <property type="entry name" value="HTH_AraC"/>
</dbReference>
<dbReference type="PANTHER" id="PTHR46796">
    <property type="entry name" value="HTH-TYPE TRANSCRIPTIONAL ACTIVATOR RHAS-RELATED"/>
    <property type="match status" value="1"/>
</dbReference>
<accession>A0ABQ5MPN5</accession>
<evidence type="ECO:0000256" key="1">
    <source>
        <dbReference type="ARBA" id="ARBA00023015"/>
    </source>
</evidence>
<dbReference type="Pfam" id="PF12833">
    <property type="entry name" value="HTH_18"/>
    <property type="match status" value="1"/>
</dbReference>
<dbReference type="EMBL" id="BRVS01000001">
    <property type="protein sequence ID" value="GLB65960.1"/>
    <property type="molecule type" value="Genomic_DNA"/>
</dbReference>
<keyword evidence="2" id="KW-0238">DNA-binding</keyword>
<proteinExistence type="predicted"/>
<gene>
    <name evidence="5" type="ORF">AHIS1636_03990</name>
</gene>
<evidence type="ECO:0000313" key="5">
    <source>
        <dbReference type="EMBL" id="GLB65960.1"/>
    </source>
</evidence>
<evidence type="ECO:0000313" key="6">
    <source>
        <dbReference type="Proteomes" id="UP001209654"/>
    </source>
</evidence>
<name>A0ABQ5MPN5_9MICC</name>
<dbReference type="Pfam" id="PF14525">
    <property type="entry name" value="AraC_binding_2"/>
    <property type="match status" value="1"/>
</dbReference>
<evidence type="ECO:0000256" key="2">
    <source>
        <dbReference type="ARBA" id="ARBA00023125"/>
    </source>
</evidence>
<keyword evidence="1" id="KW-0805">Transcription regulation</keyword>
<dbReference type="Proteomes" id="UP001209654">
    <property type="component" value="Unassembled WGS sequence"/>
</dbReference>
<evidence type="ECO:0000256" key="3">
    <source>
        <dbReference type="ARBA" id="ARBA00023163"/>
    </source>
</evidence>
<keyword evidence="6" id="KW-1185">Reference proteome</keyword>
<evidence type="ECO:0000259" key="4">
    <source>
        <dbReference type="PROSITE" id="PS01124"/>
    </source>
</evidence>